<evidence type="ECO:0000313" key="2">
    <source>
        <dbReference type="Proteomes" id="UP001556367"/>
    </source>
</evidence>
<dbReference type="EMBL" id="JASNQZ010000015">
    <property type="protein sequence ID" value="KAL0947705.1"/>
    <property type="molecule type" value="Genomic_DNA"/>
</dbReference>
<proteinExistence type="predicted"/>
<evidence type="ECO:0000313" key="1">
    <source>
        <dbReference type="EMBL" id="KAL0947705.1"/>
    </source>
</evidence>
<protein>
    <submittedName>
        <fullName evidence="1">Uncharacterized protein</fullName>
    </submittedName>
</protein>
<sequence>MGLCVEDEVIVIALTQLPRAKPTALQHLPLLSILQVRPFIVTMPRFVRWTQVWMEYIQDEPILAGCVRALERWVAVSGTPNAPSC</sequence>
<reference evidence="2" key="1">
    <citation type="submission" date="2024-06" db="EMBL/GenBank/DDBJ databases">
        <title>Multi-omics analyses provide insights into the biosynthesis of the anticancer antibiotic pleurotin in Hohenbuehelia grisea.</title>
        <authorList>
            <person name="Weaver J.A."/>
            <person name="Alberti F."/>
        </authorList>
    </citation>
    <scope>NUCLEOTIDE SEQUENCE [LARGE SCALE GENOMIC DNA]</scope>
    <source>
        <strain evidence="2">T-177</strain>
    </source>
</reference>
<dbReference type="Proteomes" id="UP001556367">
    <property type="component" value="Unassembled WGS sequence"/>
</dbReference>
<name>A0ABR3IWG3_9AGAR</name>
<gene>
    <name evidence="1" type="ORF">HGRIS_013791</name>
</gene>
<keyword evidence="2" id="KW-1185">Reference proteome</keyword>
<comment type="caution">
    <text evidence="1">The sequence shown here is derived from an EMBL/GenBank/DDBJ whole genome shotgun (WGS) entry which is preliminary data.</text>
</comment>
<accession>A0ABR3IWG3</accession>
<organism evidence="1 2">
    <name type="scientific">Hohenbuehelia grisea</name>
    <dbReference type="NCBI Taxonomy" id="104357"/>
    <lineage>
        <taxon>Eukaryota</taxon>
        <taxon>Fungi</taxon>
        <taxon>Dikarya</taxon>
        <taxon>Basidiomycota</taxon>
        <taxon>Agaricomycotina</taxon>
        <taxon>Agaricomycetes</taxon>
        <taxon>Agaricomycetidae</taxon>
        <taxon>Agaricales</taxon>
        <taxon>Pleurotineae</taxon>
        <taxon>Pleurotaceae</taxon>
        <taxon>Hohenbuehelia</taxon>
    </lineage>
</organism>